<reference evidence="8 9" key="1">
    <citation type="submission" date="2020-08" db="EMBL/GenBank/DDBJ databases">
        <title>Genomic Encyclopedia of Type Strains, Phase IV (KMG-IV): sequencing the most valuable type-strain genomes for metagenomic binning, comparative biology and taxonomic classification.</title>
        <authorList>
            <person name="Goeker M."/>
        </authorList>
    </citation>
    <scope>NUCLEOTIDE SEQUENCE [LARGE SCALE GENOMIC DNA]</scope>
    <source>
        <strain evidence="8 9">DSM 12251</strain>
    </source>
</reference>
<dbReference type="CDD" id="cd14014">
    <property type="entry name" value="STKc_PknB_like"/>
    <property type="match status" value="1"/>
</dbReference>
<dbReference type="Proteomes" id="UP000534294">
    <property type="component" value="Unassembled WGS sequence"/>
</dbReference>
<feature type="transmembrane region" description="Helical" evidence="6">
    <location>
        <begin position="369"/>
        <end position="393"/>
    </location>
</feature>
<dbReference type="GO" id="GO:0004674">
    <property type="term" value="F:protein serine/threonine kinase activity"/>
    <property type="evidence" value="ECO:0007669"/>
    <property type="project" value="UniProtKB-KW"/>
</dbReference>
<dbReference type="InterPro" id="IPR011009">
    <property type="entry name" value="Kinase-like_dom_sf"/>
</dbReference>
<keyword evidence="6" id="KW-0472">Membrane</keyword>
<name>A0A7W7YJ90_9BACT</name>
<dbReference type="PROSITE" id="PS00107">
    <property type="entry name" value="PROTEIN_KINASE_ATP"/>
    <property type="match status" value="1"/>
</dbReference>
<dbReference type="InterPro" id="IPR011990">
    <property type="entry name" value="TPR-like_helical_dom_sf"/>
</dbReference>
<keyword evidence="6" id="KW-0812">Transmembrane</keyword>
<feature type="binding site" evidence="5">
    <location>
        <position position="82"/>
    </location>
    <ligand>
        <name>ATP</name>
        <dbReference type="ChEBI" id="CHEBI:30616"/>
    </ligand>
</feature>
<evidence type="ECO:0000256" key="2">
    <source>
        <dbReference type="ARBA" id="ARBA00022741"/>
    </source>
</evidence>
<evidence type="ECO:0000313" key="9">
    <source>
        <dbReference type="Proteomes" id="UP000534294"/>
    </source>
</evidence>
<keyword evidence="9" id="KW-1185">Reference proteome</keyword>
<evidence type="ECO:0000259" key="7">
    <source>
        <dbReference type="PROSITE" id="PS50011"/>
    </source>
</evidence>
<dbReference type="InterPro" id="IPR000719">
    <property type="entry name" value="Prot_kinase_dom"/>
</dbReference>
<dbReference type="PANTHER" id="PTHR43289">
    <property type="entry name" value="MITOGEN-ACTIVATED PROTEIN KINASE KINASE KINASE 20-RELATED"/>
    <property type="match status" value="1"/>
</dbReference>
<dbReference type="InterPro" id="IPR008271">
    <property type="entry name" value="Ser/Thr_kinase_AS"/>
</dbReference>
<dbReference type="PANTHER" id="PTHR43289:SF6">
    <property type="entry name" value="SERINE_THREONINE-PROTEIN KINASE NEKL-3"/>
    <property type="match status" value="1"/>
</dbReference>
<gene>
    <name evidence="8" type="ORF">HNQ64_001411</name>
</gene>
<dbReference type="Gene3D" id="3.30.200.20">
    <property type="entry name" value="Phosphorylase Kinase, domain 1"/>
    <property type="match status" value="1"/>
</dbReference>
<organism evidence="8 9">
    <name type="scientific">Prosthecobacter dejongeii</name>
    <dbReference type="NCBI Taxonomy" id="48465"/>
    <lineage>
        <taxon>Bacteria</taxon>
        <taxon>Pseudomonadati</taxon>
        <taxon>Verrucomicrobiota</taxon>
        <taxon>Verrucomicrobiia</taxon>
        <taxon>Verrucomicrobiales</taxon>
        <taxon>Verrucomicrobiaceae</taxon>
        <taxon>Prosthecobacter</taxon>
    </lineage>
</organism>
<keyword evidence="1" id="KW-0808">Transferase</keyword>
<dbReference type="Gene3D" id="1.25.40.10">
    <property type="entry name" value="Tetratricopeptide repeat domain"/>
    <property type="match status" value="2"/>
</dbReference>
<dbReference type="Gene3D" id="1.10.510.10">
    <property type="entry name" value="Transferase(Phosphotransferase) domain 1"/>
    <property type="match status" value="1"/>
</dbReference>
<dbReference type="SMART" id="SM00028">
    <property type="entry name" value="TPR"/>
    <property type="match status" value="5"/>
</dbReference>
<dbReference type="Pfam" id="PF00069">
    <property type="entry name" value="Pkinase"/>
    <property type="match status" value="1"/>
</dbReference>
<dbReference type="EMBL" id="JACHIF010000002">
    <property type="protein sequence ID" value="MBB5037169.1"/>
    <property type="molecule type" value="Genomic_DNA"/>
</dbReference>
<dbReference type="SUPFAM" id="SSF48452">
    <property type="entry name" value="TPR-like"/>
    <property type="match status" value="1"/>
</dbReference>
<dbReference type="AlphaFoldDB" id="A0A7W7YJ90"/>
<dbReference type="PROSITE" id="PS00108">
    <property type="entry name" value="PROTEIN_KINASE_ST"/>
    <property type="match status" value="1"/>
</dbReference>
<evidence type="ECO:0000256" key="1">
    <source>
        <dbReference type="ARBA" id="ARBA00022679"/>
    </source>
</evidence>
<evidence type="ECO:0000256" key="6">
    <source>
        <dbReference type="SAM" id="Phobius"/>
    </source>
</evidence>
<dbReference type="InterPro" id="IPR017441">
    <property type="entry name" value="Protein_kinase_ATP_BS"/>
</dbReference>
<feature type="domain" description="Protein kinase" evidence="7">
    <location>
        <begin position="52"/>
        <end position="344"/>
    </location>
</feature>
<evidence type="ECO:0000256" key="5">
    <source>
        <dbReference type="PROSITE-ProRule" id="PRU10141"/>
    </source>
</evidence>
<keyword evidence="4 5" id="KW-0067">ATP-binding</keyword>
<sequence>MSHAHPQATTSLDCPIPPTHNALAMLDLALEESFDLLAGAQVEQEGDVIGCYTLLKRIGEGGFGIVWKADQTLPIRRTVAIKVIRPGMDSLAVLSRFRAERRALERMSHPNIAVVLDAGTTPLGRPYFVMELVNGRPITSYCEEAGLDPRQRISLFLDVCRAVQHAHQRAVLHRDLKPSNILVADGDSGPVVKIIDFGIAKALSDDGLTGESIAYTMRGMVLGTPEYMAPEQAAMGAEVVDVRVDVYSLGAILYQLLTGVAPLDSDSHDKKTSLTAMLQRIYEMEPLRPSLRAKQRSAAGKHSPCQPEALEGDLNWIILKSLEKNPEQRYDSANALADDLRRHLDDEPVSAGPPENWYRFKKLVRRNRTAFALGSIIGVNLIILAAVSTYAFMQESRARTNAERLRTLAESQSKKAQALNGFLTQLLSQAGEFVAKGKNPEALRLAVNESVKEVENLQSEPELQIELLKQLTSIFMAMGDYRSALPLCRQMYELSAGLYSESDPRTLAARLLMARSYSDTGDKPEALRQYHEIEELWRSLGPAYDDKRFEVARYHARELARQGRGKEGQALVEEFMQKNLGDLQKQASNWLFLADLQLGMGEYGMAEATANKLLALYSKDAALAGAHSRGLALRTLSRIKAKQGDHGAAAQALEESIRISASQQGAEFYSLVGRWIEVARHYNKTGRTQDAFRATDEAILISRGQGNDQLLPRALRGAAEIREEAGHPQAALAFRRECMEMERLYNTDRGKWIYELSQIVRLEALMSLHDDLKRDAALLWNHSQTEPAVTSDPPFMRSICGILISACEKWQKATGELAFQSEILEWKTITAEGMVQK</sequence>
<dbReference type="InterPro" id="IPR019734">
    <property type="entry name" value="TPR_rpt"/>
</dbReference>
<keyword evidence="3 8" id="KW-0418">Kinase</keyword>
<keyword evidence="6" id="KW-1133">Transmembrane helix</keyword>
<dbReference type="SMART" id="SM00220">
    <property type="entry name" value="S_TKc"/>
    <property type="match status" value="1"/>
</dbReference>
<keyword evidence="8" id="KW-0723">Serine/threonine-protein kinase</keyword>
<dbReference type="GO" id="GO:0005524">
    <property type="term" value="F:ATP binding"/>
    <property type="evidence" value="ECO:0007669"/>
    <property type="project" value="UniProtKB-UniRule"/>
</dbReference>
<evidence type="ECO:0000313" key="8">
    <source>
        <dbReference type="EMBL" id="MBB5037169.1"/>
    </source>
</evidence>
<evidence type="ECO:0000256" key="4">
    <source>
        <dbReference type="ARBA" id="ARBA00022840"/>
    </source>
</evidence>
<dbReference type="PROSITE" id="PS50011">
    <property type="entry name" value="PROTEIN_KINASE_DOM"/>
    <property type="match status" value="1"/>
</dbReference>
<evidence type="ECO:0000256" key="3">
    <source>
        <dbReference type="ARBA" id="ARBA00022777"/>
    </source>
</evidence>
<dbReference type="RefSeq" id="WP_184206807.1">
    <property type="nucleotide sequence ID" value="NZ_JACHIF010000002.1"/>
</dbReference>
<proteinExistence type="predicted"/>
<dbReference type="SUPFAM" id="SSF56112">
    <property type="entry name" value="Protein kinase-like (PK-like)"/>
    <property type="match status" value="1"/>
</dbReference>
<protein>
    <submittedName>
        <fullName evidence="8">Serine/threonine protein kinase</fullName>
    </submittedName>
</protein>
<comment type="caution">
    <text evidence="8">The sequence shown here is derived from an EMBL/GenBank/DDBJ whole genome shotgun (WGS) entry which is preliminary data.</text>
</comment>
<accession>A0A7W7YJ90</accession>
<keyword evidence="2 5" id="KW-0547">Nucleotide-binding</keyword>